<gene>
    <name evidence="3" type="ORF">SAMN05216564_10180</name>
</gene>
<keyword evidence="4" id="KW-1185">Reference proteome</keyword>
<accession>A0A1H3DNC9</accession>
<feature type="compositionally biased region" description="Basic and acidic residues" evidence="1">
    <location>
        <begin position="300"/>
        <end position="310"/>
    </location>
</feature>
<dbReference type="InterPro" id="IPR035587">
    <property type="entry name" value="DUS-like_FMN-bd"/>
</dbReference>
<protein>
    <submittedName>
        <fullName evidence="3">TIM-barrel protein, putative</fullName>
    </submittedName>
</protein>
<dbReference type="AlphaFoldDB" id="A0A1H3DNC9"/>
<dbReference type="PANTHER" id="PTHR11082">
    <property type="entry name" value="TRNA-DIHYDROURIDINE SYNTHASE"/>
    <property type="match status" value="1"/>
</dbReference>
<dbReference type="InterPro" id="IPR013785">
    <property type="entry name" value="Aldolase_TIM"/>
</dbReference>
<dbReference type="Gene3D" id="3.20.20.70">
    <property type="entry name" value="Aldolase class I"/>
    <property type="match status" value="1"/>
</dbReference>
<reference evidence="4" key="1">
    <citation type="submission" date="2016-10" db="EMBL/GenBank/DDBJ databases">
        <authorList>
            <person name="Varghese N."/>
            <person name="Submissions S."/>
        </authorList>
    </citation>
    <scope>NUCLEOTIDE SEQUENCE [LARGE SCALE GENOMIC DNA]</scope>
    <source>
        <strain evidence="4">DC30,IBRC 10041,KCTC 4046</strain>
    </source>
</reference>
<dbReference type="Proteomes" id="UP000199079">
    <property type="component" value="Unassembled WGS sequence"/>
</dbReference>
<feature type="region of interest" description="Disordered" evidence="1">
    <location>
        <begin position="1"/>
        <end position="45"/>
    </location>
</feature>
<feature type="compositionally biased region" description="Basic and acidic residues" evidence="1">
    <location>
        <begin position="8"/>
        <end position="32"/>
    </location>
</feature>
<evidence type="ECO:0000259" key="2">
    <source>
        <dbReference type="Pfam" id="PF01207"/>
    </source>
</evidence>
<dbReference type="EMBL" id="FNPC01000001">
    <property type="protein sequence ID" value="SDX68013.1"/>
    <property type="molecule type" value="Genomic_DNA"/>
</dbReference>
<feature type="domain" description="DUS-like FMN-binding" evidence="2">
    <location>
        <begin position="140"/>
        <end position="273"/>
    </location>
</feature>
<evidence type="ECO:0000256" key="1">
    <source>
        <dbReference type="SAM" id="MobiDB-lite"/>
    </source>
</evidence>
<evidence type="ECO:0000313" key="4">
    <source>
        <dbReference type="Proteomes" id="UP000199079"/>
    </source>
</evidence>
<name>A0A1H3DNC9_9EURY</name>
<dbReference type="Pfam" id="PF01207">
    <property type="entry name" value="Dus"/>
    <property type="match status" value="1"/>
</dbReference>
<feature type="compositionally biased region" description="Polar residues" evidence="1">
    <location>
        <begin position="286"/>
        <end position="299"/>
    </location>
</feature>
<dbReference type="PANTHER" id="PTHR11082:SF36">
    <property type="entry name" value="DUS-LIKE FMN-BINDING DOMAIN-CONTAINING PROTEIN"/>
    <property type="match status" value="1"/>
</dbReference>
<proteinExistence type="predicted"/>
<dbReference type="SUPFAM" id="SSF51395">
    <property type="entry name" value="FMN-linked oxidoreductases"/>
    <property type="match status" value="1"/>
</dbReference>
<organism evidence="3 4">
    <name type="scientific">Halopenitus persicus</name>
    <dbReference type="NCBI Taxonomy" id="1048396"/>
    <lineage>
        <taxon>Archaea</taxon>
        <taxon>Methanobacteriati</taxon>
        <taxon>Methanobacteriota</taxon>
        <taxon>Stenosarchaea group</taxon>
        <taxon>Halobacteria</taxon>
        <taxon>Halobacteriales</taxon>
        <taxon>Haloferacaceae</taxon>
        <taxon>Halopenitus</taxon>
    </lineage>
</organism>
<evidence type="ECO:0000313" key="3">
    <source>
        <dbReference type="EMBL" id="SDX68013.1"/>
    </source>
</evidence>
<feature type="region of interest" description="Disordered" evidence="1">
    <location>
        <begin position="281"/>
        <end position="310"/>
    </location>
</feature>
<sequence>MAPEEHDEMDRDRGERAPKRRKPEPERRKSEPEPECGETAPFDPPVAVASLSGRSDAAWARAAAPHVGCAVLGGIAVDPASRAAARDLVDRGREEFLPSDPVAFVDAQLDALADVPLRPAVNVRSTTAAPIERVAGICATHGAILEVNAHCRQPELRAVGCGEALLADRDRLSEYVAAAADAGATVSVKVRAEVPGVDLPAVARSIEDAGARILHLDAMDTERAVADVAAATDLFVIANNEVRGRESVREYAAYGADAVSVGRPSDEPAVLERVARAAAEFVSEPGSGSNRKTGTGSRTDSPRNPEDASP</sequence>